<dbReference type="GO" id="GO:0008270">
    <property type="term" value="F:zinc ion binding"/>
    <property type="evidence" value="ECO:0007669"/>
    <property type="project" value="UniProtKB-KW"/>
</dbReference>
<keyword evidence="5" id="KW-0808">Transferase</keyword>
<dbReference type="Pfam" id="PF21361">
    <property type="entry name" value="Sina_ZnF"/>
    <property type="match status" value="1"/>
</dbReference>
<evidence type="ECO:0000256" key="4">
    <source>
        <dbReference type="ARBA" id="ARBA00009119"/>
    </source>
</evidence>
<dbReference type="FunFam" id="3.30.40.10:FF:000050">
    <property type="entry name" value="E3 ubiquitin-protein ligase"/>
    <property type="match status" value="1"/>
</dbReference>
<dbReference type="InterPro" id="IPR018121">
    <property type="entry name" value="7-in-absentia-prot_TRAF-dom"/>
</dbReference>
<evidence type="ECO:0000256" key="11">
    <source>
        <dbReference type="RuleBase" id="RU201113"/>
    </source>
</evidence>
<dbReference type="FunFam" id="2.60.210.10:FF:000002">
    <property type="entry name" value="E3 ubiquitin-protein ligase"/>
    <property type="match status" value="1"/>
</dbReference>
<protein>
    <recommendedName>
        <fullName evidence="11">E3 ubiquitin-protein ligase</fullName>
        <ecNumber evidence="11">2.3.2.27</ecNumber>
    </recommendedName>
</protein>
<dbReference type="GO" id="GO:0005634">
    <property type="term" value="C:nucleus"/>
    <property type="evidence" value="ECO:0007669"/>
    <property type="project" value="UniProtKB-SubCell"/>
</dbReference>
<dbReference type="SMART" id="SM00225">
    <property type="entry name" value="BTB"/>
    <property type="match status" value="1"/>
</dbReference>
<dbReference type="InterPro" id="IPR008974">
    <property type="entry name" value="TRAF-like"/>
</dbReference>
<feature type="region of interest" description="Disordered" evidence="12">
    <location>
        <begin position="615"/>
        <end position="639"/>
    </location>
</feature>
<dbReference type="InterPro" id="IPR009057">
    <property type="entry name" value="Homeodomain-like_sf"/>
</dbReference>
<dbReference type="InterPro" id="IPR001841">
    <property type="entry name" value="Znf_RING"/>
</dbReference>
<dbReference type="PANTHER" id="PTHR45877">
    <property type="entry name" value="E3 UBIQUITIN-PROTEIN LIGASE SIAH2"/>
    <property type="match status" value="1"/>
</dbReference>
<feature type="domain" description="RING-type" evidence="13">
    <location>
        <begin position="103"/>
        <end position="138"/>
    </location>
</feature>
<keyword evidence="8 11" id="KW-0833">Ubl conjugation pathway</keyword>
<dbReference type="InterPro" id="IPR004162">
    <property type="entry name" value="SINA-like_animal"/>
</dbReference>
<comment type="function">
    <text evidence="11">E3 ubiquitin-protein ligase that mediates ubiquitination and subsequent proteasomal degradation of target proteins. E3 ubiquitin ligases accept ubiquitin from an E2 ubiquitin-conjugating enzyme in the form of a thioester and then directly transfers the ubiquitin to targeted substrates.</text>
</comment>
<evidence type="ECO:0000256" key="2">
    <source>
        <dbReference type="ARBA" id="ARBA00004123"/>
    </source>
</evidence>
<organism evidence="16">
    <name type="scientific">Timema monikensis</name>
    <dbReference type="NCBI Taxonomy" id="170555"/>
    <lineage>
        <taxon>Eukaryota</taxon>
        <taxon>Metazoa</taxon>
        <taxon>Ecdysozoa</taxon>
        <taxon>Arthropoda</taxon>
        <taxon>Hexapoda</taxon>
        <taxon>Insecta</taxon>
        <taxon>Pterygota</taxon>
        <taxon>Neoptera</taxon>
        <taxon>Polyneoptera</taxon>
        <taxon>Phasmatodea</taxon>
        <taxon>Timematodea</taxon>
        <taxon>Timematoidea</taxon>
        <taxon>Timematidae</taxon>
        <taxon>Timema</taxon>
    </lineage>
</organism>
<dbReference type="PROSITE" id="PS50089">
    <property type="entry name" value="ZF_RING_2"/>
    <property type="match status" value="1"/>
</dbReference>
<dbReference type="Gene3D" id="3.30.40.10">
    <property type="entry name" value="Zinc/RING finger domain, C3HC4 (zinc finger)"/>
    <property type="match status" value="2"/>
</dbReference>
<dbReference type="GO" id="GO:0005737">
    <property type="term" value="C:cytoplasm"/>
    <property type="evidence" value="ECO:0007669"/>
    <property type="project" value="InterPro"/>
</dbReference>
<dbReference type="GO" id="GO:0031624">
    <property type="term" value="F:ubiquitin conjugating enzyme binding"/>
    <property type="evidence" value="ECO:0007669"/>
    <property type="project" value="TreeGrafter"/>
</dbReference>
<dbReference type="GO" id="GO:0061630">
    <property type="term" value="F:ubiquitin protein ligase activity"/>
    <property type="evidence" value="ECO:0007669"/>
    <property type="project" value="UniProtKB-EC"/>
</dbReference>
<evidence type="ECO:0000256" key="8">
    <source>
        <dbReference type="ARBA" id="ARBA00022786"/>
    </source>
</evidence>
<keyword evidence="9 11" id="KW-0862">Zinc</keyword>
<dbReference type="GO" id="GO:0003677">
    <property type="term" value="F:DNA binding"/>
    <property type="evidence" value="ECO:0007669"/>
    <property type="project" value="InterPro"/>
</dbReference>
<evidence type="ECO:0000256" key="10">
    <source>
        <dbReference type="PROSITE-ProRule" id="PRU00455"/>
    </source>
</evidence>
<dbReference type="PROSITE" id="PS50097">
    <property type="entry name" value="BTB"/>
    <property type="match status" value="1"/>
</dbReference>
<dbReference type="Pfam" id="PF03145">
    <property type="entry name" value="Sina_TRAF"/>
    <property type="match status" value="1"/>
</dbReference>
<evidence type="ECO:0000256" key="7">
    <source>
        <dbReference type="ARBA" id="ARBA00022771"/>
    </source>
</evidence>
<evidence type="ECO:0000256" key="6">
    <source>
        <dbReference type="ARBA" id="ARBA00022723"/>
    </source>
</evidence>
<dbReference type="UniPathway" id="UPA00143"/>
<dbReference type="AlphaFoldDB" id="A0A7R9HNA1"/>
<dbReference type="Gene3D" id="2.60.210.10">
    <property type="entry name" value="Apoptosis, Tumor Necrosis Factor Receptor Associated Protein 2, Chain A"/>
    <property type="match status" value="1"/>
</dbReference>
<feature type="compositionally biased region" description="Basic and acidic residues" evidence="12">
    <location>
        <begin position="630"/>
        <end position="639"/>
    </location>
</feature>
<dbReference type="SUPFAM" id="SSF49599">
    <property type="entry name" value="TRAF domain-like"/>
    <property type="match status" value="1"/>
</dbReference>
<dbReference type="Pfam" id="PF21362">
    <property type="entry name" value="Sina_RING"/>
    <property type="match status" value="1"/>
</dbReference>
<dbReference type="GO" id="GO:0016567">
    <property type="term" value="P:protein ubiquitination"/>
    <property type="evidence" value="ECO:0007669"/>
    <property type="project" value="UniProtKB-UniPathway"/>
</dbReference>
<dbReference type="InterPro" id="IPR013083">
    <property type="entry name" value="Znf_RING/FYVE/PHD"/>
</dbReference>
<evidence type="ECO:0000256" key="12">
    <source>
        <dbReference type="SAM" id="MobiDB-lite"/>
    </source>
</evidence>
<comment type="similarity">
    <text evidence="4 11">Belongs to the SINA (Seven in absentia) family.</text>
</comment>
<evidence type="ECO:0000259" key="13">
    <source>
        <dbReference type="PROSITE" id="PS50089"/>
    </source>
</evidence>
<proteinExistence type="inferred from homology"/>
<reference evidence="16" key="1">
    <citation type="submission" date="2020-11" db="EMBL/GenBank/DDBJ databases">
        <authorList>
            <person name="Tran Van P."/>
        </authorList>
    </citation>
    <scope>NUCLEOTIDE SEQUENCE</scope>
</reference>
<feature type="domain" description="SIAH-type" evidence="15">
    <location>
        <begin position="155"/>
        <end position="215"/>
    </location>
</feature>
<accession>A0A7R9HNA1</accession>
<dbReference type="GO" id="GO:0043161">
    <property type="term" value="P:proteasome-mediated ubiquitin-dependent protein catabolic process"/>
    <property type="evidence" value="ECO:0007669"/>
    <property type="project" value="TreeGrafter"/>
</dbReference>
<dbReference type="CDD" id="cd16752">
    <property type="entry name" value="RING-HC_SIAH2"/>
    <property type="match status" value="1"/>
</dbReference>
<comment type="domain">
    <text evidence="11">The SBD domain (substrate-binding domain) mediates the interaction with substrate proteins. It is related to the TRAF family.</text>
</comment>
<dbReference type="InterPro" id="IPR011333">
    <property type="entry name" value="SKP1/BTB/POZ_sf"/>
</dbReference>
<name>A0A7R9HNA1_9NEOP</name>
<dbReference type="InterPro" id="IPR013010">
    <property type="entry name" value="Znf_SIAH"/>
</dbReference>
<keyword evidence="7 10" id="KW-0863">Zinc-finger</keyword>
<dbReference type="InterPro" id="IPR049548">
    <property type="entry name" value="Sina-like_RING"/>
</dbReference>
<dbReference type="CDD" id="cd03829">
    <property type="entry name" value="Sina"/>
    <property type="match status" value="1"/>
</dbReference>
<dbReference type="CDD" id="cd18315">
    <property type="entry name" value="BTB_POZ_BAB-like"/>
    <property type="match status" value="1"/>
</dbReference>
<evidence type="ECO:0000259" key="14">
    <source>
        <dbReference type="PROSITE" id="PS50097"/>
    </source>
</evidence>
<evidence type="ECO:0000256" key="1">
    <source>
        <dbReference type="ARBA" id="ARBA00000900"/>
    </source>
</evidence>
<keyword evidence="6 11" id="KW-0479">Metal-binding</keyword>
<dbReference type="SUPFAM" id="SSF46689">
    <property type="entry name" value="Homeodomain-like"/>
    <property type="match status" value="1"/>
</dbReference>
<gene>
    <name evidence="16" type="ORF">TMSB3V08_LOCUS3259</name>
</gene>
<evidence type="ECO:0000256" key="5">
    <source>
        <dbReference type="ARBA" id="ARBA00022679"/>
    </source>
</evidence>
<comment type="pathway">
    <text evidence="3 11">Protein modification; protein ubiquitination.</text>
</comment>
<evidence type="ECO:0000256" key="9">
    <source>
        <dbReference type="ARBA" id="ARBA00022833"/>
    </source>
</evidence>
<dbReference type="PANTHER" id="PTHR45877:SF2">
    <property type="entry name" value="E3 UBIQUITIN-PROTEIN LIGASE SINA-RELATED"/>
    <property type="match status" value="1"/>
</dbReference>
<dbReference type="EC" id="2.3.2.27" evidence="11"/>
<evidence type="ECO:0000313" key="16">
    <source>
        <dbReference type="EMBL" id="CAD7426372.1"/>
    </source>
</evidence>
<dbReference type="Gene3D" id="1.10.10.60">
    <property type="entry name" value="Homeodomain-like"/>
    <property type="match status" value="1"/>
</dbReference>
<feature type="domain" description="BTB" evidence="14">
    <location>
        <begin position="359"/>
        <end position="424"/>
    </location>
</feature>
<dbReference type="Pfam" id="PF05225">
    <property type="entry name" value="HTH_psq"/>
    <property type="match status" value="1"/>
</dbReference>
<dbReference type="PROSITE" id="PS51081">
    <property type="entry name" value="ZF_SIAH"/>
    <property type="match status" value="1"/>
</dbReference>
<comment type="domain">
    <text evidence="11">The RING-type zinc finger domain is essential for ubiquitin ligase activity.</text>
</comment>
<dbReference type="SUPFAM" id="SSF54695">
    <property type="entry name" value="POZ domain"/>
    <property type="match status" value="1"/>
</dbReference>
<evidence type="ECO:0000259" key="15">
    <source>
        <dbReference type="PROSITE" id="PS51081"/>
    </source>
</evidence>
<sequence length="686" mass="75761">MNSWAWCVGDACEDVSGVKIDNMKHYMWQICHYANASRPDLSTTVWRHQLLRCYNMTESKWITKVSTVMSTPIAAGSSKRRGLPNAASTSASVAADLASHFECPVCFDYVLPPILQCQSGHLVCTNCRPKLTCCPTCRGPLGNIRNLAMEKVATSVMFPCKYSTTGCEISLLHTEKAEHEEACEFRPYSCPCPGASCKWQGSLEQVMPHLMMSHKSITTLQGEDIVFLATDVNLPGAVDWVMMQSCFGHHFMLVLEKQEKFDGHQQFFAIVQLIGSRKQAENFAYRLELNGRRRRLTWEATPRSIHEGVSSAIMNSDCLVFDTSIAHLFAENGNLGINWDTHGDLLRSLERLLQTECMVDVTIAIEGQLLKAHKLVLCACSQYFHTMLSSIPATHPIIFMRDVKLVEMKALLSFMYRGEACVSQEEVEGVLRTADALGISACPWTGLTHISWADTADYIQVDETSQCDESDFVTFVIGDEVDKKEKKDEPMREVEASSLHNKAGSVTVHNTIQDANCKSSHDSSQVIDETNLQINLPTTSGCSRPSGRQYTKNDLQQALDLISAGQMGIKPAARAFSIPVATLHHAARRRNITSPMQQGGYHISAHKSQERGNTRLALGSDSGTPGTAQHSHDQIDSESDLKKASSSWLASAAVGGKTNCDPGDTSIIGSVLRRFIFPFVFFSMVA</sequence>
<evidence type="ECO:0000256" key="3">
    <source>
        <dbReference type="ARBA" id="ARBA00004906"/>
    </source>
</evidence>
<dbReference type="InterPro" id="IPR007889">
    <property type="entry name" value="HTH_Psq"/>
</dbReference>
<comment type="subcellular location">
    <subcellularLocation>
        <location evidence="2">Nucleus</location>
    </subcellularLocation>
</comment>
<dbReference type="InterPro" id="IPR000210">
    <property type="entry name" value="BTB/POZ_dom"/>
</dbReference>
<dbReference type="EMBL" id="OB793186">
    <property type="protein sequence ID" value="CAD7426372.1"/>
    <property type="molecule type" value="Genomic_DNA"/>
</dbReference>
<dbReference type="Pfam" id="PF00651">
    <property type="entry name" value="BTB"/>
    <property type="match status" value="1"/>
</dbReference>
<dbReference type="SUPFAM" id="SSF57850">
    <property type="entry name" value="RING/U-box"/>
    <property type="match status" value="1"/>
</dbReference>
<dbReference type="Gene3D" id="3.30.710.10">
    <property type="entry name" value="Potassium Channel Kv1.1, Chain A"/>
    <property type="match status" value="1"/>
</dbReference>
<dbReference type="FunFam" id="3.30.40.10:FF:000063">
    <property type="entry name" value="E3 ubiquitin-protein ligase"/>
    <property type="match status" value="1"/>
</dbReference>
<comment type="catalytic activity">
    <reaction evidence="1 11">
        <text>S-ubiquitinyl-[E2 ubiquitin-conjugating enzyme]-L-cysteine + [acceptor protein]-L-lysine = [E2 ubiquitin-conjugating enzyme]-L-cysteine + N(6)-ubiquitinyl-[acceptor protein]-L-lysine.</text>
        <dbReference type="EC" id="2.3.2.27"/>
    </reaction>
</comment>